<keyword evidence="1" id="KW-0472">Membrane</keyword>
<feature type="transmembrane region" description="Helical" evidence="1">
    <location>
        <begin position="69"/>
        <end position="89"/>
    </location>
</feature>
<dbReference type="AlphaFoldDB" id="A0A923MUH8"/>
<gene>
    <name evidence="2" type="ORF">H8N03_24425</name>
</gene>
<organism evidence="2 3">
    <name type="scientific">Ramlibacter cellulosilyticus</name>
    <dbReference type="NCBI Taxonomy" id="2764187"/>
    <lineage>
        <taxon>Bacteria</taxon>
        <taxon>Pseudomonadati</taxon>
        <taxon>Pseudomonadota</taxon>
        <taxon>Betaproteobacteria</taxon>
        <taxon>Burkholderiales</taxon>
        <taxon>Comamonadaceae</taxon>
        <taxon>Ramlibacter</taxon>
    </lineage>
</organism>
<accession>A0A923MUH8</accession>
<reference evidence="2" key="1">
    <citation type="submission" date="2020-08" db="EMBL/GenBank/DDBJ databases">
        <title>Ramlibacter sp. USB13 16S ribosomal RNA gene genome sequencing and assembly.</title>
        <authorList>
            <person name="Kang M."/>
        </authorList>
    </citation>
    <scope>NUCLEOTIDE SEQUENCE</scope>
    <source>
        <strain evidence="2">USB13</strain>
    </source>
</reference>
<dbReference type="EMBL" id="JACORT010000014">
    <property type="protein sequence ID" value="MBC5786107.1"/>
    <property type="molecule type" value="Genomic_DNA"/>
</dbReference>
<dbReference type="Proteomes" id="UP000608513">
    <property type="component" value="Unassembled WGS sequence"/>
</dbReference>
<keyword evidence="1" id="KW-0812">Transmembrane</keyword>
<name>A0A923MUH8_9BURK</name>
<sequence>MAAFLLLVAAGLLWLGVDALLLSRHGSPPNPIEKDEMMFGKAHRRPVPDYVRAFAERRYPFATSGSMAFYGWLFVGLGVALGAFAVGLWD</sequence>
<keyword evidence="1" id="KW-1133">Transmembrane helix</keyword>
<evidence type="ECO:0000256" key="1">
    <source>
        <dbReference type="SAM" id="Phobius"/>
    </source>
</evidence>
<protein>
    <submittedName>
        <fullName evidence="2">Uncharacterized protein</fullName>
    </submittedName>
</protein>
<comment type="caution">
    <text evidence="2">The sequence shown here is derived from an EMBL/GenBank/DDBJ whole genome shotgun (WGS) entry which is preliminary data.</text>
</comment>
<evidence type="ECO:0000313" key="3">
    <source>
        <dbReference type="Proteomes" id="UP000608513"/>
    </source>
</evidence>
<evidence type="ECO:0000313" key="2">
    <source>
        <dbReference type="EMBL" id="MBC5786107.1"/>
    </source>
</evidence>
<keyword evidence="3" id="KW-1185">Reference proteome</keyword>
<proteinExistence type="predicted"/>
<dbReference type="RefSeq" id="WP_187078848.1">
    <property type="nucleotide sequence ID" value="NZ_JACORT010000014.1"/>
</dbReference>